<proteinExistence type="predicted"/>
<dbReference type="InterPro" id="IPR030664">
    <property type="entry name" value="SdhA/FrdA/AprA"/>
</dbReference>
<reference evidence="4" key="1">
    <citation type="submission" date="2018-05" db="EMBL/GenBank/DDBJ databases">
        <authorList>
            <person name="Lanie J.A."/>
            <person name="Ng W.-L."/>
            <person name="Kazmierczak K.M."/>
            <person name="Andrzejewski T.M."/>
            <person name="Davidsen T.M."/>
            <person name="Wayne K.J."/>
            <person name="Tettelin H."/>
            <person name="Glass J.I."/>
            <person name="Rusch D."/>
            <person name="Podicherti R."/>
            <person name="Tsui H.-C.T."/>
            <person name="Winkler M.E."/>
        </authorList>
    </citation>
    <scope>NUCLEOTIDE SEQUENCE</scope>
</reference>
<name>A0A382BY98_9ZZZZ</name>
<evidence type="ECO:0000313" key="4">
    <source>
        <dbReference type="EMBL" id="SVB18786.1"/>
    </source>
</evidence>
<dbReference type="EMBL" id="UINC01031946">
    <property type="protein sequence ID" value="SVB18786.1"/>
    <property type="molecule type" value="Genomic_DNA"/>
</dbReference>
<dbReference type="InterPro" id="IPR036188">
    <property type="entry name" value="FAD/NAD-bd_sf"/>
</dbReference>
<protein>
    <recommendedName>
        <fullName evidence="3">FAD-dependent oxidoreductase 2 FAD-binding domain-containing protein</fullName>
    </recommendedName>
</protein>
<dbReference type="GO" id="GO:0050660">
    <property type="term" value="F:flavin adenine dinucleotide binding"/>
    <property type="evidence" value="ECO:0007669"/>
    <property type="project" value="TreeGrafter"/>
</dbReference>
<dbReference type="Pfam" id="PF00890">
    <property type="entry name" value="FAD_binding_2"/>
    <property type="match status" value="1"/>
</dbReference>
<feature type="domain" description="FAD-dependent oxidoreductase 2 FAD-binding" evidence="3">
    <location>
        <begin position="25"/>
        <end position="264"/>
    </location>
</feature>
<dbReference type="SUPFAM" id="SSF51905">
    <property type="entry name" value="FAD/NAD(P)-binding domain"/>
    <property type="match status" value="1"/>
</dbReference>
<dbReference type="AlphaFoldDB" id="A0A382BY98"/>
<keyword evidence="1" id="KW-0285">Flavoprotein</keyword>
<dbReference type="Gene3D" id="3.50.50.60">
    <property type="entry name" value="FAD/NAD(P)-binding domain"/>
    <property type="match status" value="2"/>
</dbReference>
<dbReference type="PANTHER" id="PTHR11632:SF73">
    <property type="entry name" value="BLR3196 PROTEIN"/>
    <property type="match status" value="1"/>
</dbReference>
<feature type="non-terminal residue" evidence="4">
    <location>
        <position position="524"/>
    </location>
</feature>
<dbReference type="PIRSF" id="PIRSF000171">
    <property type="entry name" value="SDHA_APRA_LASPO"/>
    <property type="match status" value="1"/>
</dbReference>
<accession>A0A382BY98</accession>
<evidence type="ECO:0000256" key="2">
    <source>
        <dbReference type="ARBA" id="ARBA00023002"/>
    </source>
</evidence>
<evidence type="ECO:0000259" key="3">
    <source>
        <dbReference type="Pfam" id="PF00890"/>
    </source>
</evidence>
<dbReference type="GO" id="GO:0009055">
    <property type="term" value="F:electron transfer activity"/>
    <property type="evidence" value="ECO:0007669"/>
    <property type="project" value="TreeGrafter"/>
</dbReference>
<dbReference type="GO" id="GO:0005886">
    <property type="term" value="C:plasma membrane"/>
    <property type="evidence" value="ECO:0007669"/>
    <property type="project" value="TreeGrafter"/>
</dbReference>
<sequence>MKKSQTEFKWPYPIKWGEEQRLDTDILILGGGIAGCWAAISAARNKGVSVTLVEKARTVRSGAGGSGCDHWEHAVTNPSCPLTPEEITHAQIDSNDGYNNGISHYIEAREGYDRLLDLEKMGGKIRDSEDEFKGADFRDEDTKFLFAYDYVNRYTIRTWGTTFKPALHQECQRLKVGILDRTMITGLLTESGKPRGRVVGAVGFHVHTGRFVIIRAKATVLCTSRPSRLWLFTPDLAGISEFRPMQACGDGHAISWRIGAKFTMLEKSVRAEWSGARSFPPYGTGNTHNTWYPCNMVDANGREIPWVDRDGNILETFADRCRPAPGQKFFLKGGGETWFQKYEYVGPDISPTEELVKEGYKLPFYADLSSLPEMERKAIWGLMIGQESKTKIPVKKMYEDAGFDPSKDLLRSYGDSWWSAKFRPSERQFFGLPGGLMNDWELRTNLEGLYAAGDTLFASDCHGHAAATGYYAGRHAVRYAMSASDPVVEEDQVKKEREATYAPAKRDKGVEWKDLNVSITKIMQ</sequence>
<dbReference type="InterPro" id="IPR003953">
    <property type="entry name" value="FAD-dep_OxRdtase_2_FAD-bd"/>
</dbReference>
<keyword evidence="2" id="KW-0560">Oxidoreductase</keyword>
<gene>
    <name evidence="4" type="ORF">METZ01_LOCUS171640</name>
</gene>
<organism evidence="4">
    <name type="scientific">marine metagenome</name>
    <dbReference type="NCBI Taxonomy" id="408172"/>
    <lineage>
        <taxon>unclassified sequences</taxon>
        <taxon>metagenomes</taxon>
        <taxon>ecological metagenomes</taxon>
    </lineage>
</organism>
<dbReference type="GO" id="GO:0009061">
    <property type="term" value="P:anaerobic respiration"/>
    <property type="evidence" value="ECO:0007669"/>
    <property type="project" value="TreeGrafter"/>
</dbReference>
<evidence type="ECO:0000256" key="1">
    <source>
        <dbReference type="ARBA" id="ARBA00022630"/>
    </source>
</evidence>
<dbReference type="GO" id="GO:0000104">
    <property type="term" value="F:succinate dehydrogenase activity"/>
    <property type="evidence" value="ECO:0007669"/>
    <property type="project" value="TreeGrafter"/>
</dbReference>
<dbReference type="PANTHER" id="PTHR11632">
    <property type="entry name" value="SUCCINATE DEHYDROGENASE 2 FLAVOPROTEIN SUBUNIT"/>
    <property type="match status" value="1"/>
</dbReference>